<protein>
    <submittedName>
        <fullName evidence="1">GxxExxY protein</fullName>
    </submittedName>
</protein>
<sequence>MYMTENELARVIVNSCYDIHTKLGAGLFESVYESVLFYELDELGYNVKRQSPLPVIWKDLKMDVGFRTDLIVNDKVIIEIKSVEHVLPVHSKQLLTYLKLTGLKLGLLINFNESLIKNGIKRIVNGL</sequence>
<dbReference type="Proteomes" id="UP001500507">
    <property type="component" value="Unassembled WGS sequence"/>
</dbReference>
<dbReference type="Pfam" id="PF13366">
    <property type="entry name" value="PDDEXK_3"/>
    <property type="match status" value="1"/>
</dbReference>
<reference evidence="1 2" key="1">
    <citation type="journal article" date="2019" name="Int. J. Syst. Evol. Microbiol.">
        <title>The Global Catalogue of Microorganisms (GCM) 10K type strain sequencing project: providing services to taxonomists for standard genome sequencing and annotation.</title>
        <authorList>
            <consortium name="The Broad Institute Genomics Platform"/>
            <consortium name="The Broad Institute Genome Sequencing Center for Infectious Disease"/>
            <person name="Wu L."/>
            <person name="Ma J."/>
        </authorList>
    </citation>
    <scope>NUCLEOTIDE SEQUENCE [LARGE SCALE GENOMIC DNA]</scope>
    <source>
        <strain evidence="1 2">JCM 16082</strain>
    </source>
</reference>
<dbReference type="EMBL" id="BAAAFG010000002">
    <property type="protein sequence ID" value="GAA0871400.1"/>
    <property type="molecule type" value="Genomic_DNA"/>
</dbReference>
<accession>A0ABN1ME88</accession>
<comment type="caution">
    <text evidence="1">The sequence shown here is derived from an EMBL/GenBank/DDBJ whole genome shotgun (WGS) entry which is preliminary data.</text>
</comment>
<evidence type="ECO:0000313" key="2">
    <source>
        <dbReference type="Proteomes" id="UP001500507"/>
    </source>
</evidence>
<organism evidence="1 2">
    <name type="scientific">Gangjinia marincola</name>
    <dbReference type="NCBI Taxonomy" id="578463"/>
    <lineage>
        <taxon>Bacteria</taxon>
        <taxon>Pseudomonadati</taxon>
        <taxon>Bacteroidota</taxon>
        <taxon>Flavobacteriia</taxon>
        <taxon>Flavobacteriales</taxon>
        <taxon>Flavobacteriaceae</taxon>
        <taxon>Gangjinia</taxon>
    </lineage>
</organism>
<gene>
    <name evidence="1" type="ORF">GCM10009117_05460</name>
</gene>
<evidence type="ECO:0000313" key="1">
    <source>
        <dbReference type="EMBL" id="GAA0871400.1"/>
    </source>
</evidence>
<dbReference type="NCBIfam" id="TIGR04256">
    <property type="entry name" value="GxxExxY"/>
    <property type="match status" value="1"/>
</dbReference>
<dbReference type="InterPro" id="IPR026350">
    <property type="entry name" value="GxxExxY"/>
</dbReference>
<proteinExistence type="predicted"/>
<name>A0ABN1ME88_9FLAO</name>
<keyword evidence="2" id="KW-1185">Reference proteome</keyword>